<feature type="compositionally biased region" description="Basic and acidic residues" evidence="1">
    <location>
        <begin position="192"/>
        <end position="205"/>
    </location>
</feature>
<evidence type="ECO:0000313" key="3">
    <source>
        <dbReference type="Proteomes" id="UP000809789"/>
    </source>
</evidence>
<dbReference type="AlphaFoldDB" id="A0A8K0PCK8"/>
<reference evidence="2" key="1">
    <citation type="submission" date="2021-07" db="EMBL/GenBank/DDBJ databases">
        <title>Elsinoe batatas strain:CRI-CJ2 Genome sequencing and assembly.</title>
        <authorList>
            <person name="Huang L."/>
        </authorList>
    </citation>
    <scope>NUCLEOTIDE SEQUENCE</scope>
    <source>
        <strain evidence="2">CRI-CJ2</strain>
    </source>
</reference>
<gene>
    <name evidence="2" type="ORF">KVT40_007758</name>
</gene>
<dbReference type="EMBL" id="JAESVG020000009">
    <property type="protein sequence ID" value="KAG8624691.1"/>
    <property type="molecule type" value="Genomic_DNA"/>
</dbReference>
<evidence type="ECO:0000256" key="1">
    <source>
        <dbReference type="SAM" id="MobiDB-lite"/>
    </source>
</evidence>
<name>A0A8K0PCK8_9PEZI</name>
<proteinExistence type="predicted"/>
<protein>
    <submittedName>
        <fullName evidence="2">Uncharacterized protein</fullName>
    </submittedName>
</protein>
<comment type="caution">
    <text evidence="2">The sequence shown here is derived from an EMBL/GenBank/DDBJ whole genome shotgun (WGS) entry which is preliminary data.</text>
</comment>
<accession>A0A8K0PCK8</accession>
<organism evidence="2 3">
    <name type="scientific">Elsinoe batatas</name>
    <dbReference type="NCBI Taxonomy" id="2601811"/>
    <lineage>
        <taxon>Eukaryota</taxon>
        <taxon>Fungi</taxon>
        <taxon>Dikarya</taxon>
        <taxon>Ascomycota</taxon>
        <taxon>Pezizomycotina</taxon>
        <taxon>Dothideomycetes</taxon>
        <taxon>Dothideomycetidae</taxon>
        <taxon>Myriangiales</taxon>
        <taxon>Elsinoaceae</taxon>
        <taxon>Elsinoe</taxon>
    </lineage>
</organism>
<feature type="compositionally biased region" description="Basic and acidic residues" evidence="1">
    <location>
        <begin position="146"/>
        <end position="169"/>
    </location>
</feature>
<keyword evidence="3" id="KW-1185">Reference proteome</keyword>
<dbReference type="Proteomes" id="UP000809789">
    <property type="component" value="Unassembled WGS sequence"/>
</dbReference>
<evidence type="ECO:0000313" key="2">
    <source>
        <dbReference type="EMBL" id="KAG8624691.1"/>
    </source>
</evidence>
<feature type="region of interest" description="Disordered" evidence="1">
    <location>
        <begin position="146"/>
        <end position="217"/>
    </location>
</feature>
<sequence length="217" mass="24172">MRRKQKKSILYPPGTQGPLLIFIRDRDLYALRLVGRTQTVHGDRYRAATLRNEKSENGAGRNRSGRSLLSLLTLRSSEILGPSCKVKIFLEEREDHSIIPLSRMAAKPRKSAKVRSRAWNANRLRRRAGVVTKGMYFLIAITKDEGGGDSESAKPDHTGDDLRLERSDPVDGSTISTVSHPPCPLPAWGLGRDPEPVMTETDRTALTDTPGKPHFVH</sequence>